<dbReference type="AlphaFoldDB" id="A0A346B2G7"/>
<evidence type="ECO:0000256" key="1">
    <source>
        <dbReference type="ARBA" id="ARBA00004429"/>
    </source>
</evidence>
<feature type="transmembrane region" description="Helical" evidence="10">
    <location>
        <begin position="80"/>
        <end position="96"/>
    </location>
</feature>
<evidence type="ECO:0000256" key="9">
    <source>
        <dbReference type="RuleBase" id="RU003942"/>
    </source>
</evidence>
<evidence type="ECO:0000256" key="2">
    <source>
        <dbReference type="ARBA" id="ARBA00011358"/>
    </source>
</evidence>
<dbReference type="OrthoDB" id="21828at2"/>
<evidence type="ECO:0000256" key="10">
    <source>
        <dbReference type="SAM" id="Phobius"/>
    </source>
</evidence>
<dbReference type="Proteomes" id="UP000254337">
    <property type="component" value="Chromosome"/>
</dbReference>
<keyword evidence="7 10" id="KW-1133">Transmembrane helix</keyword>
<keyword evidence="12" id="KW-1185">Reference proteome</keyword>
<evidence type="ECO:0000313" key="12">
    <source>
        <dbReference type="Proteomes" id="UP000254337"/>
    </source>
</evidence>
<dbReference type="GO" id="GO:0031460">
    <property type="term" value="P:glycine betaine transport"/>
    <property type="evidence" value="ECO:0007669"/>
    <property type="project" value="TreeGrafter"/>
</dbReference>
<dbReference type="Pfam" id="PF00893">
    <property type="entry name" value="Multi_Drug_Res"/>
    <property type="match status" value="1"/>
</dbReference>
<evidence type="ECO:0000256" key="5">
    <source>
        <dbReference type="ARBA" id="ARBA00022519"/>
    </source>
</evidence>
<evidence type="ECO:0000313" key="11">
    <source>
        <dbReference type="EMBL" id="AXL22310.1"/>
    </source>
</evidence>
<feature type="transmembrane region" description="Helical" evidence="10">
    <location>
        <begin position="54"/>
        <end position="74"/>
    </location>
</feature>
<accession>A0A346B2G7</accession>
<keyword evidence="6 9" id="KW-0812">Transmembrane</keyword>
<dbReference type="GO" id="GO:0015220">
    <property type="term" value="F:choline transmembrane transporter activity"/>
    <property type="evidence" value="ECO:0007669"/>
    <property type="project" value="TreeGrafter"/>
</dbReference>
<dbReference type="PANTHER" id="PTHR30561:SF2">
    <property type="entry name" value="SPERMIDINE EXPORT PROTEIN MDTJ"/>
    <property type="match status" value="1"/>
</dbReference>
<dbReference type="InterPro" id="IPR045324">
    <property type="entry name" value="Small_multidrug_res"/>
</dbReference>
<dbReference type="SUPFAM" id="SSF103481">
    <property type="entry name" value="Multidrug resistance efflux transporter EmrE"/>
    <property type="match status" value="1"/>
</dbReference>
<reference evidence="11 12" key="1">
    <citation type="submission" date="2018-05" db="EMBL/GenBank/DDBJ databases">
        <title>Complete genome sequence of Megasphaera sp. AJH120T, isolated from the ceca of a chicken.</title>
        <authorList>
            <person name="Maki J."/>
            <person name="Looft T."/>
        </authorList>
    </citation>
    <scope>NUCLEOTIDE SEQUENCE [LARGE SCALE GENOMIC DNA]</scope>
    <source>
        <strain evidence="11 12">AJH120</strain>
    </source>
</reference>
<dbReference type="GO" id="GO:1903711">
    <property type="term" value="P:spermidine transmembrane transport"/>
    <property type="evidence" value="ECO:0007669"/>
    <property type="project" value="TreeGrafter"/>
</dbReference>
<comment type="subcellular location">
    <subcellularLocation>
        <location evidence="1">Cell inner membrane</location>
        <topology evidence="1">Multi-pass membrane protein</topology>
    </subcellularLocation>
    <subcellularLocation>
        <location evidence="9">Cell membrane</location>
        <topology evidence="9">Multi-pass membrane protein</topology>
    </subcellularLocation>
</comment>
<dbReference type="EMBL" id="CP029462">
    <property type="protein sequence ID" value="AXL22310.1"/>
    <property type="molecule type" value="Genomic_DNA"/>
</dbReference>
<dbReference type="GO" id="GO:0015297">
    <property type="term" value="F:antiporter activity"/>
    <property type="evidence" value="ECO:0007669"/>
    <property type="project" value="TreeGrafter"/>
</dbReference>
<evidence type="ECO:0000256" key="3">
    <source>
        <dbReference type="ARBA" id="ARBA00021112"/>
    </source>
</evidence>
<evidence type="ECO:0000256" key="4">
    <source>
        <dbReference type="ARBA" id="ARBA00022475"/>
    </source>
</evidence>
<gene>
    <name evidence="11" type="ORF">DKB62_00105</name>
</gene>
<feature type="transmembrane region" description="Helical" evidence="10">
    <location>
        <begin position="25"/>
        <end position="42"/>
    </location>
</feature>
<keyword evidence="5" id="KW-0997">Cell inner membrane</keyword>
<evidence type="ECO:0000256" key="7">
    <source>
        <dbReference type="ARBA" id="ARBA00022989"/>
    </source>
</evidence>
<dbReference type="GO" id="GO:0005886">
    <property type="term" value="C:plasma membrane"/>
    <property type="evidence" value="ECO:0007669"/>
    <property type="project" value="UniProtKB-SubCell"/>
</dbReference>
<proteinExistence type="inferred from homology"/>
<dbReference type="InterPro" id="IPR037185">
    <property type="entry name" value="EmrE-like"/>
</dbReference>
<name>A0A346B2G7_9FIRM</name>
<comment type="similarity">
    <text evidence="9">Belongs to the drug/metabolite transporter (DMT) superfamily. Small multidrug resistance (SMR) (TC 2.A.7.1) family.</text>
</comment>
<dbReference type="KEGG" id="meg:DKB62_00105"/>
<comment type="subunit">
    <text evidence="2">Forms a complex with MdtI.</text>
</comment>
<evidence type="ECO:0000256" key="6">
    <source>
        <dbReference type="ARBA" id="ARBA00022692"/>
    </source>
</evidence>
<dbReference type="GO" id="GO:0015199">
    <property type="term" value="F:amino-acid betaine transmembrane transporter activity"/>
    <property type="evidence" value="ECO:0007669"/>
    <property type="project" value="TreeGrafter"/>
</dbReference>
<dbReference type="PANTHER" id="PTHR30561">
    <property type="entry name" value="SMR FAMILY PROTON-DEPENDENT DRUG EFFLUX TRANSPORTER SUGE"/>
    <property type="match status" value="1"/>
</dbReference>
<keyword evidence="4" id="KW-1003">Cell membrane</keyword>
<sequence>MLFLAIMLELTGTSSMKFFTMQGGSEGYITMISCMLFSYFALSKAVVRIPISLAYAVWEGVGLIGTVCIAWSVFHEPMPPLKLLGFFVILSGLAMIKLGTSLPEKEAVSHDG</sequence>
<dbReference type="Gene3D" id="1.10.3730.20">
    <property type="match status" value="1"/>
</dbReference>
<organism evidence="11 12">
    <name type="scientific">Megasphaera stantonii</name>
    <dbReference type="NCBI Taxonomy" id="2144175"/>
    <lineage>
        <taxon>Bacteria</taxon>
        <taxon>Bacillati</taxon>
        <taxon>Bacillota</taxon>
        <taxon>Negativicutes</taxon>
        <taxon>Veillonellales</taxon>
        <taxon>Veillonellaceae</taxon>
        <taxon>Megasphaera</taxon>
    </lineage>
</organism>
<protein>
    <recommendedName>
        <fullName evidence="3">Spermidine export protein MdtJ</fullName>
    </recommendedName>
</protein>
<dbReference type="InterPro" id="IPR000390">
    <property type="entry name" value="Small_drug/metabolite_transptr"/>
</dbReference>
<evidence type="ECO:0000256" key="8">
    <source>
        <dbReference type="ARBA" id="ARBA00023136"/>
    </source>
</evidence>
<keyword evidence="8 10" id="KW-0472">Membrane</keyword>